<proteinExistence type="predicted"/>
<evidence type="ECO:0000313" key="7">
    <source>
        <dbReference type="Proteomes" id="UP000398217"/>
    </source>
</evidence>
<sequence>MLSFVACKKQSEHIILSGKIANYDGSPIQITGGTNLQQSLKVNQDGSFSDTLNVQPNYYTLFNTTGLYVPLYLQKGDHVIVNIDLGKQPVSVEFQGKDTLITGYLQRKTALTRELQQGFMELFQKDTENFKKDVEEIDRRYKEFLNNSKGLPKDFVALEEKANKYLNLQLKSIYPKAHSRFSDSQIELPKEFADELAALDYDNSTDFESFPEYRQLVSENFYSKINRENPDWDMLVNHIRGLKSENIKGLLAHTFIEGLSVSNDSKTNEQLLSWIKEFVKDENAIKRAQMRYESFEKLKPGNPSPAFELDNFAGGKTSLESFKGKLVYIDVWATWCVPCLKEIPKLQELENEYHGKDIVFVSISIDQDKQKWTNYQTANKLTGVQLHSDMSVTDNFANLYDIQSIPRFILIDKEGNIIDANAPRPSASSIKELINKHL</sequence>
<comment type="caution">
    <text evidence="6">The sequence shown here is derived from an EMBL/GenBank/DDBJ whole genome shotgun (WGS) entry which is preliminary data.</text>
</comment>
<dbReference type="Pfam" id="PF08534">
    <property type="entry name" value="Redoxin"/>
    <property type="match status" value="1"/>
</dbReference>
<evidence type="ECO:0000256" key="2">
    <source>
        <dbReference type="ARBA" id="ARBA00022748"/>
    </source>
</evidence>
<comment type="subcellular location">
    <subcellularLocation>
        <location evidence="1">Cell envelope</location>
    </subcellularLocation>
</comment>
<dbReference type="SUPFAM" id="SSF52833">
    <property type="entry name" value="Thioredoxin-like"/>
    <property type="match status" value="1"/>
</dbReference>
<dbReference type="GO" id="GO:0016491">
    <property type="term" value="F:oxidoreductase activity"/>
    <property type="evidence" value="ECO:0007669"/>
    <property type="project" value="InterPro"/>
</dbReference>
<feature type="domain" description="Thioredoxin" evidence="5">
    <location>
        <begin position="298"/>
        <end position="438"/>
    </location>
</feature>
<dbReference type="InterPro" id="IPR050553">
    <property type="entry name" value="Thioredoxin_ResA/DsbE_sf"/>
</dbReference>
<keyword evidence="7" id="KW-1185">Reference proteome</keyword>
<dbReference type="InterPro" id="IPR013740">
    <property type="entry name" value="Redoxin"/>
</dbReference>
<dbReference type="InterPro" id="IPR013766">
    <property type="entry name" value="Thioredoxin_domain"/>
</dbReference>
<dbReference type="InterPro" id="IPR036249">
    <property type="entry name" value="Thioredoxin-like_sf"/>
</dbReference>
<dbReference type="Gene3D" id="3.40.30.10">
    <property type="entry name" value="Glutaredoxin"/>
    <property type="match status" value="1"/>
</dbReference>
<dbReference type="PANTHER" id="PTHR42852:SF6">
    <property type="entry name" value="THIOL:DISULFIDE INTERCHANGE PROTEIN DSBE"/>
    <property type="match status" value="1"/>
</dbReference>
<keyword evidence="4" id="KW-0676">Redox-active center</keyword>
<keyword evidence="2" id="KW-0201">Cytochrome c-type biogenesis</keyword>
<dbReference type="Proteomes" id="UP000398217">
    <property type="component" value="Unassembled WGS sequence"/>
</dbReference>
<evidence type="ECO:0000313" key="6">
    <source>
        <dbReference type="EMBL" id="GET45097.1"/>
    </source>
</evidence>
<reference evidence="7" key="1">
    <citation type="journal article" date="2020" name="Int. J. Syst. Evol. Microbiol.">
        <title>Capnocytophaga felis sp. nov. isolated from the feline oral cavity.</title>
        <authorList>
            <person name="Suzuki M."/>
            <person name="Umeda K."/>
            <person name="Kimura M."/>
            <person name="Imaoka K."/>
            <person name="Morikawa S."/>
            <person name="Maeda K."/>
        </authorList>
    </citation>
    <scope>NUCLEOTIDE SEQUENCE [LARGE SCALE GENOMIC DNA]</scope>
    <source>
        <strain evidence="7">KC07070</strain>
    </source>
</reference>
<dbReference type="EMBL" id="BLBC01000005">
    <property type="protein sequence ID" value="GET45097.1"/>
    <property type="molecule type" value="Genomic_DNA"/>
</dbReference>
<evidence type="ECO:0000256" key="4">
    <source>
        <dbReference type="ARBA" id="ARBA00023284"/>
    </source>
</evidence>
<dbReference type="PROSITE" id="PS51352">
    <property type="entry name" value="THIOREDOXIN_2"/>
    <property type="match status" value="1"/>
</dbReference>
<evidence type="ECO:0000256" key="3">
    <source>
        <dbReference type="ARBA" id="ARBA00023157"/>
    </source>
</evidence>
<name>A0A5M4B763_9FLAO</name>
<keyword evidence="3" id="KW-1015">Disulfide bond</keyword>
<protein>
    <recommendedName>
        <fullName evidence="5">Thioredoxin domain-containing protein</fullName>
    </recommendedName>
</protein>
<accession>A0A5M4B763</accession>
<dbReference type="CDD" id="cd02966">
    <property type="entry name" value="TlpA_like_family"/>
    <property type="match status" value="1"/>
</dbReference>
<dbReference type="GO" id="GO:0017004">
    <property type="term" value="P:cytochrome complex assembly"/>
    <property type="evidence" value="ECO:0007669"/>
    <property type="project" value="UniProtKB-KW"/>
</dbReference>
<evidence type="ECO:0000259" key="5">
    <source>
        <dbReference type="PROSITE" id="PS51352"/>
    </source>
</evidence>
<gene>
    <name evidence="6" type="ORF">RCZ01_03990</name>
</gene>
<dbReference type="AlphaFoldDB" id="A0A5M4B763"/>
<evidence type="ECO:0000256" key="1">
    <source>
        <dbReference type="ARBA" id="ARBA00004196"/>
    </source>
</evidence>
<dbReference type="GO" id="GO:0030313">
    <property type="term" value="C:cell envelope"/>
    <property type="evidence" value="ECO:0007669"/>
    <property type="project" value="UniProtKB-SubCell"/>
</dbReference>
<dbReference type="PANTHER" id="PTHR42852">
    <property type="entry name" value="THIOL:DISULFIDE INTERCHANGE PROTEIN DSBE"/>
    <property type="match status" value="1"/>
</dbReference>
<organism evidence="6 7">
    <name type="scientific">Capnocytophaga felis</name>
    <dbReference type="NCBI Taxonomy" id="2267611"/>
    <lineage>
        <taxon>Bacteria</taxon>
        <taxon>Pseudomonadati</taxon>
        <taxon>Bacteroidota</taxon>
        <taxon>Flavobacteriia</taxon>
        <taxon>Flavobacteriales</taxon>
        <taxon>Flavobacteriaceae</taxon>
        <taxon>Capnocytophaga</taxon>
    </lineage>
</organism>